<dbReference type="Gene3D" id="1.10.10.60">
    <property type="entry name" value="Homeodomain-like"/>
    <property type="match status" value="1"/>
</dbReference>
<sequence length="112" mass="12295">MSHNCSYVTEGAEQMHVVLMLHCSVSHYIASALKLKKIALSVKGKVAVVSALNNGKKNASICKKFGLSQSTVSIIWKNRSALLDAHENAITSAKKSCLYEKTDIDEALLQWF</sequence>
<dbReference type="AlphaFoldDB" id="A0A0V1FYB0"/>
<reference evidence="3 4" key="1">
    <citation type="submission" date="2015-01" db="EMBL/GenBank/DDBJ databases">
        <title>Evolution of Trichinella species and genotypes.</title>
        <authorList>
            <person name="Korhonen P.K."/>
            <person name="Edoardo P."/>
            <person name="Giuseppe L.R."/>
            <person name="Gasser R.B."/>
        </authorList>
    </citation>
    <scope>NUCLEOTIDE SEQUENCE [LARGE SCALE GENOMIC DNA]</scope>
    <source>
        <strain evidence="3">ISS470</strain>
    </source>
</reference>
<evidence type="ECO:0000313" key="4">
    <source>
        <dbReference type="Proteomes" id="UP000054995"/>
    </source>
</evidence>
<dbReference type="Pfam" id="PF04218">
    <property type="entry name" value="CENP-B_N"/>
    <property type="match status" value="1"/>
</dbReference>
<dbReference type="GO" id="GO:0003677">
    <property type="term" value="F:DNA binding"/>
    <property type="evidence" value="ECO:0007669"/>
    <property type="project" value="InterPro"/>
</dbReference>
<dbReference type="SUPFAM" id="SSF46689">
    <property type="entry name" value="Homeodomain-like"/>
    <property type="match status" value="1"/>
</dbReference>
<feature type="domain" description="HTH psq-type" evidence="2">
    <location>
        <begin position="39"/>
        <end position="84"/>
    </location>
</feature>
<dbReference type="InterPro" id="IPR009057">
    <property type="entry name" value="Homeodomain-like_sf"/>
</dbReference>
<protein>
    <submittedName>
        <fullName evidence="3">Tigger transposable element-derived protein 4</fullName>
    </submittedName>
</protein>
<organism evidence="3 4">
    <name type="scientific">Trichinella pseudospiralis</name>
    <name type="common">Parasitic roundworm</name>
    <dbReference type="NCBI Taxonomy" id="6337"/>
    <lineage>
        <taxon>Eukaryota</taxon>
        <taxon>Metazoa</taxon>
        <taxon>Ecdysozoa</taxon>
        <taxon>Nematoda</taxon>
        <taxon>Enoplea</taxon>
        <taxon>Dorylaimia</taxon>
        <taxon>Trichinellida</taxon>
        <taxon>Trichinellidae</taxon>
        <taxon>Trichinella</taxon>
    </lineage>
</organism>
<dbReference type="EMBL" id="JYDT01000017">
    <property type="protein sequence ID" value="KRY90898.1"/>
    <property type="molecule type" value="Genomic_DNA"/>
</dbReference>
<dbReference type="Proteomes" id="UP000054995">
    <property type="component" value="Unassembled WGS sequence"/>
</dbReference>
<dbReference type="OrthoDB" id="125347at2759"/>
<evidence type="ECO:0000256" key="1">
    <source>
        <dbReference type="ARBA" id="ARBA00004123"/>
    </source>
</evidence>
<gene>
    <name evidence="3" type="primary">TIGD4</name>
    <name evidence="3" type="ORF">T4D_9255</name>
</gene>
<name>A0A0V1FYB0_TRIPS</name>
<evidence type="ECO:0000313" key="3">
    <source>
        <dbReference type="EMBL" id="KRY90898.1"/>
    </source>
</evidence>
<dbReference type="GO" id="GO:0005634">
    <property type="term" value="C:nucleus"/>
    <property type="evidence" value="ECO:0007669"/>
    <property type="project" value="UniProtKB-SubCell"/>
</dbReference>
<accession>A0A0V1FYB0</accession>
<comment type="caution">
    <text evidence="3">The sequence shown here is derived from an EMBL/GenBank/DDBJ whole genome shotgun (WGS) entry which is preliminary data.</text>
</comment>
<evidence type="ECO:0000259" key="2">
    <source>
        <dbReference type="Pfam" id="PF04218"/>
    </source>
</evidence>
<keyword evidence="4" id="KW-1185">Reference proteome</keyword>
<comment type="subcellular location">
    <subcellularLocation>
        <location evidence="1">Nucleus</location>
    </subcellularLocation>
</comment>
<dbReference type="InterPro" id="IPR007889">
    <property type="entry name" value="HTH_Psq"/>
</dbReference>
<proteinExistence type="predicted"/>